<sequence>MKNHKLIKDLFLSLFYSGYSPKAPGTAGSALATILGAPILYYSQESLFLLSVFIGLVAIKHIDLYEERTNTHDDKSIVIDELVGVWIAMSMIGFGLIEILAAFVLFRIFDVYKPSLIGRIDRECKGGLGVVGDDALAGVLAGITGILLFLLIEKLSF</sequence>
<feature type="transmembrane region" description="Helical" evidence="1">
    <location>
        <begin position="135"/>
        <end position="152"/>
    </location>
</feature>
<dbReference type="EMBL" id="CP145316">
    <property type="protein sequence ID" value="XAM17679.1"/>
    <property type="molecule type" value="Genomic_DNA"/>
</dbReference>
<dbReference type="PIRSF" id="PIRSF006162">
    <property type="entry name" value="PgpA"/>
    <property type="match status" value="1"/>
</dbReference>
<dbReference type="InterPro" id="IPR026037">
    <property type="entry name" value="PgpA"/>
</dbReference>
<organism evidence="3 4">
    <name type="scientific">Helicobacter mastomyrinus</name>
    <dbReference type="NCBI Taxonomy" id="287948"/>
    <lineage>
        <taxon>Bacteria</taxon>
        <taxon>Pseudomonadati</taxon>
        <taxon>Campylobacterota</taxon>
        <taxon>Epsilonproteobacteria</taxon>
        <taxon>Campylobacterales</taxon>
        <taxon>Helicobacteraceae</taxon>
        <taxon>Helicobacter</taxon>
    </lineage>
</organism>
<dbReference type="InterPro" id="IPR036681">
    <property type="entry name" value="PgpA-like_sf"/>
</dbReference>
<evidence type="ECO:0000259" key="2">
    <source>
        <dbReference type="Pfam" id="PF04608"/>
    </source>
</evidence>
<protein>
    <submittedName>
        <fullName evidence="3">Phosphatidylglycerophosphatase A</fullName>
    </submittedName>
</protein>
<feature type="transmembrane region" description="Helical" evidence="1">
    <location>
        <begin position="83"/>
        <end position="109"/>
    </location>
</feature>
<keyword evidence="1" id="KW-0812">Transmembrane</keyword>
<dbReference type="SUPFAM" id="SSF101307">
    <property type="entry name" value="YutG-like"/>
    <property type="match status" value="1"/>
</dbReference>
<evidence type="ECO:0000256" key="1">
    <source>
        <dbReference type="SAM" id="Phobius"/>
    </source>
</evidence>
<dbReference type="RefSeq" id="WP_295698453.1">
    <property type="nucleotide sequence ID" value="NZ_CP145316.1"/>
</dbReference>
<proteinExistence type="predicted"/>
<dbReference type="InterPro" id="IPR007686">
    <property type="entry name" value="YutG/PgpA"/>
</dbReference>
<evidence type="ECO:0000313" key="4">
    <source>
        <dbReference type="Proteomes" id="UP001434737"/>
    </source>
</evidence>
<gene>
    <name evidence="3" type="ORF">V3I05_08295</name>
</gene>
<keyword evidence="1" id="KW-1133">Transmembrane helix</keyword>
<dbReference type="Pfam" id="PF04608">
    <property type="entry name" value="PgpA"/>
    <property type="match status" value="1"/>
</dbReference>
<dbReference type="CDD" id="cd06971">
    <property type="entry name" value="PgpA"/>
    <property type="match status" value="1"/>
</dbReference>
<keyword evidence="1" id="KW-0472">Membrane</keyword>
<feature type="domain" description="YutG/PgpA" evidence="2">
    <location>
        <begin position="11"/>
        <end position="148"/>
    </location>
</feature>
<keyword evidence="4" id="KW-1185">Reference proteome</keyword>
<dbReference type="PANTHER" id="PTHR36305">
    <property type="entry name" value="PHOSPHATIDYLGLYCEROPHOSPHATASE A"/>
    <property type="match status" value="1"/>
</dbReference>
<reference evidence="3 4" key="1">
    <citation type="submission" date="2024-02" db="EMBL/GenBank/DDBJ databases">
        <title>Genome and pathogenicity analysis of Helicobacter mastomyrinus isolated from mice.</title>
        <authorList>
            <person name="Zhu L."/>
        </authorList>
    </citation>
    <scope>NUCLEOTIDE SEQUENCE [LARGE SCALE GENOMIC DNA]</scope>
    <source>
        <strain evidence="3 4">Hm-17</strain>
    </source>
</reference>
<name>A0ABZ3F5J8_9HELI</name>
<feature type="transmembrane region" description="Helical" evidence="1">
    <location>
        <begin position="46"/>
        <end position="62"/>
    </location>
</feature>
<accession>A0ABZ3F5J8</accession>
<dbReference type="Proteomes" id="UP001434737">
    <property type="component" value="Chromosome"/>
</dbReference>
<dbReference type="PANTHER" id="PTHR36305:SF1">
    <property type="entry name" value="PHOSPHATIDYLGLYCEROPHOSPHATASE A"/>
    <property type="match status" value="1"/>
</dbReference>
<evidence type="ECO:0000313" key="3">
    <source>
        <dbReference type="EMBL" id="XAM17679.1"/>
    </source>
</evidence>